<keyword evidence="4 5" id="KW-0472">Membrane</keyword>
<evidence type="ECO:0000256" key="2">
    <source>
        <dbReference type="ARBA" id="ARBA00022692"/>
    </source>
</evidence>
<dbReference type="InterPro" id="IPR005828">
    <property type="entry name" value="MFS_sugar_transport-like"/>
</dbReference>
<evidence type="ECO:0000256" key="5">
    <source>
        <dbReference type="SAM" id="Phobius"/>
    </source>
</evidence>
<feature type="transmembrane region" description="Helical" evidence="5">
    <location>
        <begin position="233"/>
        <end position="255"/>
    </location>
</feature>
<dbReference type="Pfam" id="PF00083">
    <property type="entry name" value="Sugar_tr"/>
    <property type="match status" value="1"/>
</dbReference>
<evidence type="ECO:0000313" key="8">
    <source>
        <dbReference type="Proteomes" id="UP001152320"/>
    </source>
</evidence>
<dbReference type="GO" id="GO:0022857">
    <property type="term" value="F:transmembrane transporter activity"/>
    <property type="evidence" value="ECO:0007669"/>
    <property type="project" value="InterPro"/>
</dbReference>
<dbReference type="Proteomes" id="UP001152320">
    <property type="component" value="Chromosome 14"/>
</dbReference>
<evidence type="ECO:0000259" key="6">
    <source>
        <dbReference type="PROSITE" id="PS50850"/>
    </source>
</evidence>
<dbReference type="SUPFAM" id="SSF103473">
    <property type="entry name" value="MFS general substrate transporter"/>
    <property type="match status" value="1"/>
</dbReference>
<protein>
    <submittedName>
        <fullName evidence="7">Organic cation transporter protein</fullName>
    </submittedName>
</protein>
<feature type="transmembrane region" description="Helical" evidence="5">
    <location>
        <begin position="382"/>
        <end position="403"/>
    </location>
</feature>
<evidence type="ECO:0000256" key="4">
    <source>
        <dbReference type="ARBA" id="ARBA00023136"/>
    </source>
</evidence>
<comment type="subcellular location">
    <subcellularLocation>
        <location evidence="1">Membrane</location>
        <topology evidence="1">Multi-pass membrane protein</topology>
    </subcellularLocation>
</comment>
<accession>A0A9Q1BMZ1</accession>
<dbReference type="GO" id="GO:0016020">
    <property type="term" value="C:membrane"/>
    <property type="evidence" value="ECO:0007669"/>
    <property type="project" value="UniProtKB-SubCell"/>
</dbReference>
<feature type="transmembrane region" description="Helical" evidence="5">
    <location>
        <begin position="177"/>
        <end position="200"/>
    </location>
</feature>
<name>A0A9Q1BMZ1_HOLLE</name>
<sequence length="546" mass="61912">MKADEIFQYIGEFQYFQWLVYSAVCISSVVSGMVTFAQVFLAPSVDHWCAVSEWADDVDECLTSDKNLYLECIHNLRNASIPLEEDSYSKCSKYDVSYPTDWYEGFSAYNYTNVTIPCDEGWVYDRSVYQSSIIMEFDLVCSKENYKEVEQAIYFGAYFIATLIFGTIADRFGRYKAFYISSTLVAFFGAVIVFAPTFWFFVTFRFLQGCSYMMYDVAFVIGMEFVGPSKRVWAGTILSLFFAVGYILLAFLAFFITSWRFLQVAITAFLCSVFLYVSILPESIRWLISKKKYEEAEKVILKAARINKTSHKLPQNFMDEIKREAEKESESQSEKQNPYIQDIFRTKRLCQNSLNLAYQWGIISLVYYGLSLSTSTLGSNDYVTFCISGAVEIPATVLCMFLIDSFLGRRGSMFIFQAISGIACICTSLIPPGVWRTAVGMIGKFGISASYTTIYVVTAEIFPTPVRGIGTAMCLTTSNIVRILSSVVLILSNYWEPMPYVIFGSASVVGAFLCLVLPETRGKPLPESMHDAEMMNNSERERIYCS</sequence>
<feature type="transmembrane region" description="Helical" evidence="5">
    <location>
        <begin position="353"/>
        <end position="370"/>
    </location>
</feature>
<evidence type="ECO:0000313" key="7">
    <source>
        <dbReference type="EMBL" id="KAJ8029621.1"/>
    </source>
</evidence>
<reference evidence="7" key="1">
    <citation type="submission" date="2021-10" db="EMBL/GenBank/DDBJ databases">
        <title>Tropical sea cucumber genome reveals ecological adaptation and Cuvierian tubules defense mechanism.</title>
        <authorList>
            <person name="Chen T."/>
        </authorList>
    </citation>
    <scope>NUCLEOTIDE SEQUENCE</scope>
    <source>
        <strain evidence="7">Nanhai2018</strain>
        <tissue evidence="7">Muscle</tissue>
    </source>
</reference>
<feature type="transmembrane region" description="Helical" evidence="5">
    <location>
        <begin position="152"/>
        <end position="170"/>
    </location>
</feature>
<organism evidence="7 8">
    <name type="scientific">Holothuria leucospilota</name>
    <name type="common">Black long sea cucumber</name>
    <name type="synonym">Mertensiothuria leucospilota</name>
    <dbReference type="NCBI Taxonomy" id="206669"/>
    <lineage>
        <taxon>Eukaryota</taxon>
        <taxon>Metazoa</taxon>
        <taxon>Echinodermata</taxon>
        <taxon>Eleutherozoa</taxon>
        <taxon>Echinozoa</taxon>
        <taxon>Holothuroidea</taxon>
        <taxon>Aspidochirotacea</taxon>
        <taxon>Aspidochirotida</taxon>
        <taxon>Holothuriidae</taxon>
        <taxon>Holothuria</taxon>
    </lineage>
</organism>
<feature type="transmembrane region" description="Helical" evidence="5">
    <location>
        <begin position="498"/>
        <end position="517"/>
    </location>
</feature>
<dbReference type="EMBL" id="JAIZAY010000014">
    <property type="protein sequence ID" value="KAJ8029621.1"/>
    <property type="molecule type" value="Genomic_DNA"/>
</dbReference>
<keyword evidence="2 5" id="KW-0812">Transmembrane</keyword>
<keyword evidence="3 5" id="KW-1133">Transmembrane helix</keyword>
<dbReference type="OrthoDB" id="5296287at2759"/>
<feature type="transmembrane region" description="Helical" evidence="5">
    <location>
        <begin position="415"/>
        <end position="435"/>
    </location>
</feature>
<feature type="transmembrane region" description="Helical" evidence="5">
    <location>
        <begin position="469"/>
        <end position="492"/>
    </location>
</feature>
<dbReference type="AlphaFoldDB" id="A0A9Q1BMZ1"/>
<dbReference type="Gene3D" id="1.20.1250.20">
    <property type="entry name" value="MFS general substrate transporter like domains"/>
    <property type="match status" value="1"/>
</dbReference>
<keyword evidence="8" id="KW-1185">Reference proteome</keyword>
<dbReference type="CDD" id="cd17317">
    <property type="entry name" value="MFS_SLC22"/>
    <property type="match status" value="1"/>
</dbReference>
<proteinExistence type="predicted"/>
<dbReference type="InterPro" id="IPR036259">
    <property type="entry name" value="MFS_trans_sf"/>
</dbReference>
<comment type="caution">
    <text evidence="7">The sequence shown here is derived from an EMBL/GenBank/DDBJ whole genome shotgun (WGS) entry which is preliminary data.</text>
</comment>
<dbReference type="PANTHER" id="PTHR24064">
    <property type="entry name" value="SOLUTE CARRIER FAMILY 22 MEMBER"/>
    <property type="match status" value="1"/>
</dbReference>
<feature type="transmembrane region" description="Helical" evidence="5">
    <location>
        <begin position="18"/>
        <end position="41"/>
    </location>
</feature>
<evidence type="ECO:0000256" key="1">
    <source>
        <dbReference type="ARBA" id="ARBA00004141"/>
    </source>
</evidence>
<feature type="transmembrane region" description="Helical" evidence="5">
    <location>
        <begin position="261"/>
        <end position="281"/>
    </location>
</feature>
<feature type="domain" description="Major facilitator superfamily (MFS) profile" evidence="6">
    <location>
        <begin position="105"/>
        <end position="522"/>
    </location>
</feature>
<evidence type="ECO:0000256" key="3">
    <source>
        <dbReference type="ARBA" id="ARBA00022989"/>
    </source>
</evidence>
<dbReference type="PROSITE" id="PS50850">
    <property type="entry name" value="MFS"/>
    <property type="match status" value="1"/>
</dbReference>
<gene>
    <name evidence="7" type="ORF">HOLleu_29063</name>
</gene>
<dbReference type="InterPro" id="IPR020846">
    <property type="entry name" value="MFS_dom"/>
</dbReference>
<feature type="transmembrane region" description="Helical" evidence="5">
    <location>
        <begin position="441"/>
        <end position="462"/>
    </location>
</feature>